<reference evidence="3" key="1">
    <citation type="journal article" date="2019" name="Int. J. Syst. Evol. Microbiol.">
        <title>The Global Catalogue of Microorganisms (GCM) 10K type strain sequencing project: providing services to taxonomists for standard genome sequencing and annotation.</title>
        <authorList>
            <consortium name="The Broad Institute Genomics Platform"/>
            <consortium name="The Broad Institute Genome Sequencing Center for Infectious Disease"/>
            <person name="Wu L."/>
            <person name="Ma J."/>
        </authorList>
    </citation>
    <scope>NUCLEOTIDE SEQUENCE [LARGE SCALE GENOMIC DNA]</scope>
    <source>
        <strain evidence="3">SHR3</strain>
    </source>
</reference>
<proteinExistence type="predicted"/>
<dbReference type="InterPro" id="IPR050137">
    <property type="entry name" value="PyrR_bifunctional"/>
</dbReference>
<dbReference type="PANTHER" id="PTHR11608">
    <property type="entry name" value="BIFUNCTIONAL PROTEIN PYRR"/>
    <property type="match status" value="1"/>
</dbReference>
<protein>
    <submittedName>
        <fullName evidence="2">Bifunctional pyr operon transcriptional regulator/uracil phosphoribosyltransferase PyrR</fullName>
        <ecNumber evidence="2">2.4.2.9</ecNumber>
    </submittedName>
</protein>
<dbReference type="InterPro" id="IPR000836">
    <property type="entry name" value="PRTase_dom"/>
</dbReference>
<dbReference type="Proteomes" id="UP001595974">
    <property type="component" value="Unassembled WGS sequence"/>
</dbReference>
<dbReference type="NCBIfam" id="NF003545">
    <property type="entry name" value="PRK05205.1-1"/>
    <property type="match status" value="1"/>
</dbReference>
<dbReference type="PANTHER" id="PTHR11608:SF0">
    <property type="entry name" value="BIFUNCTIONAL PROTEIN PYRR"/>
    <property type="match status" value="1"/>
</dbReference>
<comment type="caution">
    <text evidence="2">The sequence shown here is derived from an EMBL/GenBank/DDBJ whole genome shotgun (WGS) entry which is preliminary data.</text>
</comment>
<dbReference type="RefSeq" id="WP_096451936.1">
    <property type="nucleotide sequence ID" value="NZ_JBHSOG010000061.1"/>
</dbReference>
<dbReference type="SUPFAM" id="SSF53271">
    <property type="entry name" value="PRTase-like"/>
    <property type="match status" value="1"/>
</dbReference>
<keyword evidence="2" id="KW-0808">Transferase</keyword>
<dbReference type="GO" id="GO:0004845">
    <property type="term" value="F:uracil phosphoribosyltransferase activity"/>
    <property type="evidence" value="ECO:0007669"/>
    <property type="project" value="UniProtKB-EC"/>
</dbReference>
<dbReference type="Pfam" id="PF00156">
    <property type="entry name" value="Pribosyltran"/>
    <property type="match status" value="1"/>
</dbReference>
<gene>
    <name evidence="2" type="primary">pyrR</name>
    <name evidence="2" type="ORF">ACFPTN_16185</name>
</gene>
<dbReference type="InterPro" id="IPR029057">
    <property type="entry name" value="PRTase-like"/>
</dbReference>
<keyword evidence="2" id="KW-0328">Glycosyltransferase</keyword>
<dbReference type="EMBL" id="JBHSOG010000061">
    <property type="protein sequence ID" value="MFC5770919.1"/>
    <property type="molecule type" value="Genomic_DNA"/>
</dbReference>
<name>A0ABW1AUT5_9RHOO</name>
<dbReference type="CDD" id="cd06223">
    <property type="entry name" value="PRTases_typeI"/>
    <property type="match status" value="1"/>
</dbReference>
<sequence>MQTPDAEALCRELAEQIRPHVTAGTVLVGIHTGGLWLAERLHALLGIRAPLGAIDVSFYRDDYASKGLHARPQRTDIPFGVDGAPVILVDDVLYTGRTTRAALNELFDFGRPARVDLAVLVDRGGRELPIAARYCAHTLAEPLPAAQTLELQRAADGTLTLQLTSRG</sequence>
<evidence type="ECO:0000313" key="2">
    <source>
        <dbReference type="EMBL" id="MFC5770919.1"/>
    </source>
</evidence>
<accession>A0ABW1AUT5</accession>
<dbReference type="EC" id="2.4.2.9" evidence="2"/>
<evidence type="ECO:0000259" key="1">
    <source>
        <dbReference type="Pfam" id="PF00156"/>
    </source>
</evidence>
<organism evidence="2 3">
    <name type="scientific">Thauera sinica</name>
    <dbReference type="NCBI Taxonomy" id="2665146"/>
    <lineage>
        <taxon>Bacteria</taxon>
        <taxon>Pseudomonadati</taxon>
        <taxon>Pseudomonadota</taxon>
        <taxon>Betaproteobacteria</taxon>
        <taxon>Rhodocyclales</taxon>
        <taxon>Zoogloeaceae</taxon>
        <taxon>Thauera</taxon>
    </lineage>
</organism>
<evidence type="ECO:0000313" key="3">
    <source>
        <dbReference type="Proteomes" id="UP001595974"/>
    </source>
</evidence>
<dbReference type="Gene3D" id="3.40.50.2020">
    <property type="match status" value="1"/>
</dbReference>
<keyword evidence="3" id="KW-1185">Reference proteome</keyword>
<feature type="domain" description="Phosphoribosyltransferase" evidence="1">
    <location>
        <begin position="3"/>
        <end position="131"/>
    </location>
</feature>